<dbReference type="Gene3D" id="3.40.50.1820">
    <property type="entry name" value="alpha/beta hydrolase"/>
    <property type="match status" value="1"/>
</dbReference>
<proteinExistence type="predicted"/>
<dbReference type="RefSeq" id="WP_030939003.1">
    <property type="nucleotide sequence ID" value="NZ_JBEXDP010000070.1"/>
</dbReference>
<keyword evidence="3" id="KW-1185">Reference proteome</keyword>
<name>A0ABV3AIC7_9ACTN</name>
<accession>A0ABV3AIC7</accession>
<evidence type="ECO:0000259" key="1">
    <source>
        <dbReference type="Pfam" id="PF12697"/>
    </source>
</evidence>
<evidence type="ECO:0000313" key="3">
    <source>
        <dbReference type="Proteomes" id="UP001551011"/>
    </source>
</evidence>
<sequence length="260" mass="28373">MPPTSRRVQFTGSQGTPLAARLELPEAVPRAYAVFAHCFTCGKDTFAAARISRALTEYGIATLRFDFTGLGESGGDFADSTFSSDVDDLVHAADHLRDHFAAPSLLVGHSLGGAAVLAATHRIPETRAVATIGSPVSPQHVVHRFEDDRATIERRGEAEVDLGGRTFRIRRRFLEDLAAQPQRERIHRLNTALLVMHSPTDETVEVDNARQIFDAARHPKSFVAIPGADHLLTDRSDAAYVSAVLAAWATRYLAGPEQPW</sequence>
<keyword evidence="2" id="KW-0378">Hydrolase</keyword>
<evidence type="ECO:0000313" key="2">
    <source>
        <dbReference type="EMBL" id="MEU5711711.1"/>
    </source>
</evidence>
<dbReference type="Proteomes" id="UP001551011">
    <property type="component" value="Unassembled WGS sequence"/>
</dbReference>
<gene>
    <name evidence="2" type="ORF">AB0H04_33475</name>
</gene>
<dbReference type="Pfam" id="PF12697">
    <property type="entry name" value="Abhydrolase_6"/>
    <property type="match status" value="1"/>
</dbReference>
<protein>
    <submittedName>
        <fullName evidence="2">Alpha/beta fold hydrolase</fullName>
    </submittedName>
</protein>
<dbReference type="PANTHER" id="PTHR11614">
    <property type="entry name" value="PHOSPHOLIPASE-RELATED"/>
    <property type="match status" value="1"/>
</dbReference>
<dbReference type="InterPro" id="IPR029058">
    <property type="entry name" value="AB_hydrolase_fold"/>
</dbReference>
<dbReference type="GO" id="GO:0016787">
    <property type="term" value="F:hydrolase activity"/>
    <property type="evidence" value="ECO:0007669"/>
    <property type="project" value="UniProtKB-KW"/>
</dbReference>
<dbReference type="InterPro" id="IPR051044">
    <property type="entry name" value="MAG_DAG_Lipase"/>
</dbReference>
<organism evidence="2 3">
    <name type="scientific">Streptomyces flaveolus</name>
    <dbReference type="NCBI Taxonomy" id="67297"/>
    <lineage>
        <taxon>Bacteria</taxon>
        <taxon>Bacillati</taxon>
        <taxon>Actinomycetota</taxon>
        <taxon>Actinomycetes</taxon>
        <taxon>Kitasatosporales</taxon>
        <taxon>Streptomycetaceae</taxon>
        <taxon>Streptomyces</taxon>
    </lineage>
</organism>
<dbReference type="EMBL" id="JBFAEG010000029">
    <property type="protein sequence ID" value="MEU5711711.1"/>
    <property type="molecule type" value="Genomic_DNA"/>
</dbReference>
<dbReference type="InterPro" id="IPR000073">
    <property type="entry name" value="AB_hydrolase_1"/>
</dbReference>
<feature type="domain" description="AB hydrolase-1" evidence="1">
    <location>
        <begin position="34"/>
        <end position="241"/>
    </location>
</feature>
<dbReference type="SUPFAM" id="SSF53474">
    <property type="entry name" value="alpha/beta-Hydrolases"/>
    <property type="match status" value="1"/>
</dbReference>
<comment type="caution">
    <text evidence="2">The sequence shown here is derived from an EMBL/GenBank/DDBJ whole genome shotgun (WGS) entry which is preliminary data.</text>
</comment>
<reference evidence="2 3" key="1">
    <citation type="submission" date="2024-06" db="EMBL/GenBank/DDBJ databases">
        <title>The Natural Products Discovery Center: Release of the First 8490 Sequenced Strains for Exploring Actinobacteria Biosynthetic Diversity.</title>
        <authorList>
            <person name="Kalkreuter E."/>
            <person name="Kautsar S.A."/>
            <person name="Yang D."/>
            <person name="Bader C.D."/>
            <person name="Teijaro C.N."/>
            <person name="Fluegel L."/>
            <person name="Davis C.M."/>
            <person name="Simpson J.R."/>
            <person name="Lauterbach L."/>
            <person name="Steele A.D."/>
            <person name="Gui C."/>
            <person name="Meng S."/>
            <person name="Li G."/>
            <person name="Viehrig K."/>
            <person name="Ye F."/>
            <person name="Su P."/>
            <person name="Kiefer A.F."/>
            <person name="Nichols A."/>
            <person name="Cepeda A.J."/>
            <person name="Yan W."/>
            <person name="Fan B."/>
            <person name="Jiang Y."/>
            <person name="Adhikari A."/>
            <person name="Zheng C.-J."/>
            <person name="Schuster L."/>
            <person name="Cowan T.M."/>
            <person name="Smanski M.J."/>
            <person name="Chevrette M.G."/>
            <person name="De Carvalho L.P.S."/>
            <person name="Shen B."/>
        </authorList>
    </citation>
    <scope>NUCLEOTIDE SEQUENCE [LARGE SCALE GENOMIC DNA]</scope>
    <source>
        <strain evidence="2 3">NPDC020594</strain>
    </source>
</reference>